<comment type="caution">
    <text evidence="10">The sequence shown here is derived from an EMBL/GenBank/DDBJ whole genome shotgun (WGS) entry which is preliminary data.</text>
</comment>
<keyword evidence="4" id="KW-0133">Cell shape</keyword>
<evidence type="ECO:0000256" key="5">
    <source>
        <dbReference type="ARBA" id="ARBA00022984"/>
    </source>
</evidence>
<reference evidence="10" key="2">
    <citation type="journal article" date="2021" name="PeerJ">
        <title>Extensive microbial diversity within the chicken gut microbiome revealed by metagenomics and culture.</title>
        <authorList>
            <person name="Gilroy R."/>
            <person name="Ravi A."/>
            <person name="Getino M."/>
            <person name="Pursley I."/>
            <person name="Horton D.L."/>
            <person name="Alikhan N.F."/>
            <person name="Baker D."/>
            <person name="Gharbi K."/>
            <person name="Hall N."/>
            <person name="Watson M."/>
            <person name="Adriaenssens E.M."/>
            <person name="Foster-Nyarko E."/>
            <person name="Jarju S."/>
            <person name="Secka A."/>
            <person name="Antonio M."/>
            <person name="Oren A."/>
            <person name="Chaudhuri R.R."/>
            <person name="La Ragione R."/>
            <person name="Hildebrand F."/>
            <person name="Pallen M.J."/>
        </authorList>
    </citation>
    <scope>NUCLEOTIDE SEQUENCE</scope>
    <source>
        <strain evidence="10">ChiHjej12B11-29160</strain>
    </source>
</reference>
<evidence type="ECO:0000256" key="6">
    <source>
        <dbReference type="ARBA" id="ARBA00022989"/>
    </source>
</evidence>
<evidence type="ECO:0000313" key="10">
    <source>
        <dbReference type="EMBL" id="HIU24172.1"/>
    </source>
</evidence>
<feature type="transmembrane region" description="Helical" evidence="9">
    <location>
        <begin position="112"/>
        <end position="137"/>
    </location>
</feature>
<protein>
    <submittedName>
        <fullName evidence="10">Murein biosynthesis integral membrane protein MurJ</fullName>
    </submittedName>
</protein>
<feature type="transmembrane region" description="Helical" evidence="9">
    <location>
        <begin position="157"/>
        <end position="181"/>
    </location>
</feature>
<dbReference type="Pfam" id="PF03023">
    <property type="entry name" value="MurJ"/>
    <property type="match status" value="1"/>
</dbReference>
<feature type="transmembrane region" description="Helical" evidence="9">
    <location>
        <begin position="55"/>
        <end position="73"/>
    </location>
</feature>
<feature type="compositionally biased region" description="Low complexity" evidence="8">
    <location>
        <begin position="18"/>
        <end position="28"/>
    </location>
</feature>
<feature type="compositionally biased region" description="Polar residues" evidence="8">
    <location>
        <begin position="1"/>
        <end position="15"/>
    </location>
</feature>
<evidence type="ECO:0000256" key="9">
    <source>
        <dbReference type="SAM" id="Phobius"/>
    </source>
</evidence>
<dbReference type="Proteomes" id="UP000824078">
    <property type="component" value="Unassembled WGS sequence"/>
</dbReference>
<dbReference type="EMBL" id="DVMQ01000014">
    <property type="protein sequence ID" value="HIU24172.1"/>
    <property type="molecule type" value="Genomic_DNA"/>
</dbReference>
<evidence type="ECO:0000313" key="11">
    <source>
        <dbReference type="Proteomes" id="UP000824078"/>
    </source>
</evidence>
<comment type="subcellular location">
    <subcellularLocation>
        <location evidence="1">Cell membrane</location>
        <topology evidence="1">Multi-pass membrane protein</topology>
    </subcellularLocation>
</comment>
<dbReference type="PANTHER" id="PTHR47019">
    <property type="entry name" value="LIPID II FLIPPASE MURJ"/>
    <property type="match status" value="1"/>
</dbReference>
<dbReference type="AlphaFoldDB" id="A0A9D1L5K6"/>
<evidence type="ECO:0000256" key="1">
    <source>
        <dbReference type="ARBA" id="ARBA00004651"/>
    </source>
</evidence>
<feature type="transmembrane region" description="Helical" evidence="9">
    <location>
        <begin position="384"/>
        <end position="401"/>
    </location>
</feature>
<feature type="region of interest" description="Disordered" evidence="8">
    <location>
        <begin position="1"/>
        <end position="28"/>
    </location>
</feature>
<accession>A0A9D1L5K6</accession>
<feature type="transmembrane region" description="Helical" evidence="9">
    <location>
        <begin position="261"/>
        <end position="282"/>
    </location>
</feature>
<feature type="transmembrane region" description="Helical" evidence="9">
    <location>
        <begin position="302"/>
        <end position="325"/>
    </location>
</feature>
<dbReference type="GO" id="GO:0009252">
    <property type="term" value="P:peptidoglycan biosynthetic process"/>
    <property type="evidence" value="ECO:0007669"/>
    <property type="project" value="UniProtKB-KW"/>
</dbReference>
<gene>
    <name evidence="10" type="ORF">IAD17_04560</name>
</gene>
<evidence type="ECO:0000256" key="3">
    <source>
        <dbReference type="ARBA" id="ARBA00022692"/>
    </source>
</evidence>
<dbReference type="GO" id="GO:0005886">
    <property type="term" value="C:plasma membrane"/>
    <property type="evidence" value="ECO:0007669"/>
    <property type="project" value="UniProtKB-SubCell"/>
</dbReference>
<dbReference type="PANTHER" id="PTHR47019:SF1">
    <property type="entry name" value="LIPID II FLIPPASE MURJ"/>
    <property type="match status" value="1"/>
</dbReference>
<feature type="transmembrane region" description="Helical" evidence="9">
    <location>
        <begin position="346"/>
        <end position="372"/>
    </location>
</feature>
<dbReference type="InterPro" id="IPR051050">
    <property type="entry name" value="Lipid_II_flippase_MurJ/MviN"/>
</dbReference>
<feature type="transmembrane region" description="Helical" evidence="9">
    <location>
        <begin position="413"/>
        <end position="436"/>
    </location>
</feature>
<sequence>MNEKNPNVPSNSSDEITTETSTHATTNTVEGVGRSAAMMSALVILSRITGFFRTWGQAFALGVTVVSSCYTVANNLPNQLYELVMGGMLITAFLPVYLSVKHRAGREGANKYASNLVSLVVIIMGVVALVGFVFAAQVVWTQSFGATDEFNSDLATYFFRFFVIEVVLYALSSILSGVLNAERDYLWSNAAPIFNNFVCTASFFGYAALVNSYPDLAILCLAIGNPLGVAVQVLMQVPALRKHGIHIRPYVDLSDPALRETLSIGIPSLIVTFASFVTVSVQTSSALSVTAAGSSVAYYARLWYTLPYAILAIPITTAMFTELSESVSAGDMDGYRKGVAMGTSQIMFFLVPFALYLIVFAIPLITLLAAGAFSADDIAMTARYLQVLALSLPFYGVCTYLQKVCSSLRRMGVFAWASVVAGVIQVAFCLFLTPVFGLDMVALSSLFFFIAVDVVTFWSLRRDLGGMGLSHVLSSCIRSCGLGLVGAFVGGVILFALNGLAPIGGSLARAFMYTVAGGIPALLVTFGLALVFKLPESSMIRSLLRRIRRS</sequence>
<feature type="transmembrane region" description="Helical" evidence="9">
    <location>
        <begin position="216"/>
        <end position="240"/>
    </location>
</feature>
<keyword evidence="6 9" id="KW-1133">Transmembrane helix</keyword>
<keyword evidence="2" id="KW-1003">Cell membrane</keyword>
<dbReference type="GO" id="GO:0034204">
    <property type="term" value="P:lipid translocation"/>
    <property type="evidence" value="ECO:0007669"/>
    <property type="project" value="TreeGrafter"/>
</dbReference>
<evidence type="ECO:0000256" key="8">
    <source>
        <dbReference type="SAM" id="MobiDB-lite"/>
    </source>
</evidence>
<reference evidence="10" key="1">
    <citation type="submission" date="2020-10" db="EMBL/GenBank/DDBJ databases">
        <authorList>
            <person name="Gilroy R."/>
        </authorList>
    </citation>
    <scope>NUCLEOTIDE SEQUENCE</scope>
    <source>
        <strain evidence="10">ChiHjej12B11-29160</strain>
    </source>
</reference>
<organism evidence="10 11">
    <name type="scientific">Candidatus Coprovicinus avistercoris</name>
    <dbReference type="NCBI Taxonomy" id="2840754"/>
    <lineage>
        <taxon>Bacteria</taxon>
        <taxon>Bacillati</taxon>
        <taxon>Actinomycetota</taxon>
        <taxon>Coriobacteriia</taxon>
        <taxon>Coriobacteriales</taxon>
        <taxon>Coriobacteriaceae</taxon>
        <taxon>Coriobacteriaceae incertae sedis</taxon>
        <taxon>Candidatus Coprovicinus</taxon>
    </lineage>
</organism>
<keyword evidence="7 9" id="KW-0472">Membrane</keyword>
<keyword evidence="3 9" id="KW-0812">Transmembrane</keyword>
<dbReference type="CDD" id="cd13123">
    <property type="entry name" value="MATE_MurJ_like"/>
    <property type="match status" value="1"/>
</dbReference>
<proteinExistence type="predicted"/>
<feature type="transmembrane region" description="Helical" evidence="9">
    <location>
        <begin position="442"/>
        <end position="460"/>
    </location>
</feature>
<feature type="transmembrane region" description="Helical" evidence="9">
    <location>
        <begin position="79"/>
        <end position="100"/>
    </location>
</feature>
<dbReference type="InterPro" id="IPR004268">
    <property type="entry name" value="MurJ"/>
</dbReference>
<dbReference type="GO" id="GO:0015648">
    <property type="term" value="F:lipid-linked peptidoglycan transporter activity"/>
    <property type="evidence" value="ECO:0007669"/>
    <property type="project" value="TreeGrafter"/>
</dbReference>
<evidence type="ECO:0000256" key="4">
    <source>
        <dbReference type="ARBA" id="ARBA00022960"/>
    </source>
</evidence>
<dbReference type="GO" id="GO:0008360">
    <property type="term" value="P:regulation of cell shape"/>
    <property type="evidence" value="ECO:0007669"/>
    <property type="project" value="UniProtKB-KW"/>
</dbReference>
<feature type="transmembrane region" description="Helical" evidence="9">
    <location>
        <begin position="481"/>
        <end position="504"/>
    </location>
</feature>
<feature type="transmembrane region" description="Helical" evidence="9">
    <location>
        <begin position="510"/>
        <end position="532"/>
    </location>
</feature>
<keyword evidence="5" id="KW-0573">Peptidoglycan synthesis</keyword>
<name>A0A9D1L5K6_9ACTN</name>
<evidence type="ECO:0000256" key="2">
    <source>
        <dbReference type="ARBA" id="ARBA00022475"/>
    </source>
</evidence>
<evidence type="ECO:0000256" key="7">
    <source>
        <dbReference type="ARBA" id="ARBA00023136"/>
    </source>
</evidence>
<dbReference type="PRINTS" id="PR01806">
    <property type="entry name" value="VIRFACTRMVIN"/>
</dbReference>
<feature type="transmembrane region" description="Helical" evidence="9">
    <location>
        <begin position="193"/>
        <end position="210"/>
    </location>
</feature>